<protein>
    <submittedName>
        <fullName evidence="1">Class I SAM-dependent methyltransferase</fullName>
    </submittedName>
</protein>
<dbReference type="Gene3D" id="3.40.50.150">
    <property type="entry name" value="Vaccinia Virus protein VP39"/>
    <property type="match status" value="1"/>
</dbReference>
<dbReference type="SUPFAM" id="SSF53335">
    <property type="entry name" value="S-adenosyl-L-methionine-dependent methyltransferases"/>
    <property type="match status" value="1"/>
</dbReference>
<dbReference type="PROSITE" id="PS50007">
    <property type="entry name" value="PIPLC_X_DOMAIN"/>
    <property type="match status" value="1"/>
</dbReference>
<proteinExistence type="predicted"/>
<dbReference type="PANTHER" id="PTHR43861">
    <property type="entry name" value="TRANS-ACONITATE 2-METHYLTRANSFERASE-RELATED"/>
    <property type="match status" value="1"/>
</dbReference>
<reference evidence="1" key="1">
    <citation type="submission" date="2022-10" db="EMBL/GenBank/DDBJ databases">
        <title>Hoeflea sp. J2-29, isolated from marine algae.</title>
        <authorList>
            <person name="Kristyanto S."/>
            <person name="Kim J.M."/>
            <person name="Jeon C.O."/>
        </authorList>
    </citation>
    <scope>NUCLEOTIDE SEQUENCE</scope>
    <source>
        <strain evidence="1">J2-29</strain>
    </source>
</reference>
<dbReference type="GO" id="GO:0032259">
    <property type="term" value="P:methylation"/>
    <property type="evidence" value="ECO:0007669"/>
    <property type="project" value="UniProtKB-KW"/>
</dbReference>
<dbReference type="GO" id="GO:0008168">
    <property type="term" value="F:methyltransferase activity"/>
    <property type="evidence" value="ECO:0007669"/>
    <property type="project" value="UniProtKB-KW"/>
</dbReference>
<dbReference type="Proteomes" id="UP001081283">
    <property type="component" value="Unassembled WGS sequence"/>
</dbReference>
<dbReference type="CDD" id="cd02440">
    <property type="entry name" value="AdoMet_MTases"/>
    <property type="match status" value="1"/>
</dbReference>
<gene>
    <name evidence="1" type="ORF">OEG82_11615</name>
</gene>
<dbReference type="Pfam" id="PF13489">
    <property type="entry name" value="Methyltransf_23"/>
    <property type="match status" value="1"/>
</dbReference>
<dbReference type="RefSeq" id="WP_267612604.1">
    <property type="nucleotide sequence ID" value="NZ_JAOVZQ010000001.1"/>
</dbReference>
<organism evidence="1 2">
    <name type="scientific">Hoeflea ulvae</name>
    <dbReference type="NCBI Taxonomy" id="2983764"/>
    <lineage>
        <taxon>Bacteria</taxon>
        <taxon>Pseudomonadati</taxon>
        <taxon>Pseudomonadota</taxon>
        <taxon>Alphaproteobacteria</taxon>
        <taxon>Hyphomicrobiales</taxon>
        <taxon>Rhizobiaceae</taxon>
        <taxon>Hoeflea</taxon>
    </lineage>
</organism>
<accession>A0ABT3YFN5</accession>
<comment type="caution">
    <text evidence="1">The sequence shown here is derived from an EMBL/GenBank/DDBJ whole genome shotgun (WGS) entry which is preliminary data.</text>
</comment>
<sequence>MTQDDRTLSFYTQRASAYAARTEYANSKQIEAFLSLLPAGATILELGCGSGRDSEFMIGRGFDLHPTDGTPELAQAAQQRLGIPVATLLFADLDADDAYEGIWANACLLHVPRPDLPGILSKVHTALKKGGAFYASFKAGDTEGRDQFDRYYNYPSERLLRRWYAPSGWTNIDITTRMGGGYDGKPTEWLHVTAVK</sequence>
<dbReference type="InterPro" id="IPR029063">
    <property type="entry name" value="SAM-dependent_MTases_sf"/>
</dbReference>
<keyword evidence="1" id="KW-0489">Methyltransferase</keyword>
<evidence type="ECO:0000313" key="1">
    <source>
        <dbReference type="EMBL" id="MCY0094671.1"/>
    </source>
</evidence>
<evidence type="ECO:0000313" key="2">
    <source>
        <dbReference type="Proteomes" id="UP001081283"/>
    </source>
</evidence>
<name>A0ABT3YFN5_9HYPH</name>
<dbReference type="EMBL" id="JAOVZQ010000001">
    <property type="protein sequence ID" value="MCY0094671.1"/>
    <property type="molecule type" value="Genomic_DNA"/>
</dbReference>
<keyword evidence="2" id="KW-1185">Reference proteome</keyword>
<dbReference type="PANTHER" id="PTHR43861:SF1">
    <property type="entry name" value="TRANS-ACONITATE 2-METHYLTRANSFERASE"/>
    <property type="match status" value="1"/>
</dbReference>
<keyword evidence="1" id="KW-0808">Transferase</keyword>